<gene>
    <name evidence="3" type="ORF">GCM10009804_20750</name>
</gene>
<feature type="transmembrane region" description="Helical" evidence="2">
    <location>
        <begin position="48"/>
        <end position="68"/>
    </location>
</feature>
<feature type="region of interest" description="Disordered" evidence="1">
    <location>
        <begin position="1"/>
        <end position="31"/>
    </location>
</feature>
<accession>A0ABN2CT56</accession>
<evidence type="ECO:0000313" key="4">
    <source>
        <dbReference type="Proteomes" id="UP001501705"/>
    </source>
</evidence>
<protein>
    <recommendedName>
        <fullName evidence="5">Secreted protein</fullName>
    </recommendedName>
</protein>
<dbReference type="Proteomes" id="UP001501705">
    <property type="component" value="Unassembled WGS sequence"/>
</dbReference>
<keyword evidence="2" id="KW-1133">Transmembrane helix</keyword>
<evidence type="ECO:0000313" key="3">
    <source>
        <dbReference type="EMBL" id="GAA1563897.1"/>
    </source>
</evidence>
<sequence length="441" mass="46410">MTQTQSAPPATWSPAAPAGTAVQPPAPSPARRGAVAQWFDGTPGRMRAFLILAAAVSVVFGLAAAQGFQQSDGALQRAQDNAAQLVRIQAIHTNLVSANADATNAFLVGGLEPPTQRQHFVDSLAAAAGLIAEAATAQPADRDALGALNKTLITYEGLIEQARANNRQGLPIGSQYLKDANSVLQDDSLPLVKALVDANEKRVGTEFDGVGYGTIWVIAGGVLTLLIFAITLRWLARRTHRYVNVPIAAGGVLVLLTTVIGGVLLAGASSAANDTQQGAYDRTVGLSRARIAAYDARSNESLTLIARGSGDSYDNAYNTSAGQVDEQLRKLAGTDNELQGLWGDYKNIHDKLRTTDAKEGDWESAVAMAIGHDPKFNAVDAFRQFDSTSDQHLQDASSAVQSKLGDARTGLAALGWVGLAVGIAAALLVAWGMSQRLEEYR</sequence>
<evidence type="ECO:0000256" key="2">
    <source>
        <dbReference type="SAM" id="Phobius"/>
    </source>
</evidence>
<organism evidence="3 4">
    <name type="scientific">Kribbella hippodromi</name>
    <dbReference type="NCBI Taxonomy" id="434347"/>
    <lineage>
        <taxon>Bacteria</taxon>
        <taxon>Bacillati</taxon>
        <taxon>Actinomycetota</taxon>
        <taxon>Actinomycetes</taxon>
        <taxon>Propionibacteriales</taxon>
        <taxon>Kribbellaceae</taxon>
        <taxon>Kribbella</taxon>
    </lineage>
</organism>
<keyword evidence="4" id="KW-1185">Reference proteome</keyword>
<evidence type="ECO:0008006" key="5">
    <source>
        <dbReference type="Google" id="ProtNLM"/>
    </source>
</evidence>
<reference evidence="3 4" key="1">
    <citation type="journal article" date="2019" name="Int. J. Syst. Evol. Microbiol.">
        <title>The Global Catalogue of Microorganisms (GCM) 10K type strain sequencing project: providing services to taxonomists for standard genome sequencing and annotation.</title>
        <authorList>
            <consortium name="The Broad Institute Genomics Platform"/>
            <consortium name="The Broad Institute Genome Sequencing Center for Infectious Disease"/>
            <person name="Wu L."/>
            <person name="Ma J."/>
        </authorList>
    </citation>
    <scope>NUCLEOTIDE SEQUENCE [LARGE SCALE GENOMIC DNA]</scope>
    <source>
        <strain evidence="3 4">JCM 15572</strain>
    </source>
</reference>
<proteinExistence type="predicted"/>
<keyword evidence="2" id="KW-0812">Transmembrane</keyword>
<name>A0ABN2CT56_9ACTN</name>
<feature type="transmembrane region" description="Helical" evidence="2">
    <location>
        <begin position="247"/>
        <end position="268"/>
    </location>
</feature>
<keyword evidence="2" id="KW-0472">Membrane</keyword>
<dbReference type="RefSeq" id="WP_344233172.1">
    <property type="nucleotide sequence ID" value="NZ_BAAAPH010000005.1"/>
</dbReference>
<dbReference type="EMBL" id="BAAAPH010000005">
    <property type="protein sequence ID" value="GAA1563897.1"/>
    <property type="molecule type" value="Genomic_DNA"/>
</dbReference>
<comment type="caution">
    <text evidence="3">The sequence shown here is derived from an EMBL/GenBank/DDBJ whole genome shotgun (WGS) entry which is preliminary data.</text>
</comment>
<feature type="transmembrane region" description="Helical" evidence="2">
    <location>
        <begin position="411"/>
        <end position="433"/>
    </location>
</feature>
<evidence type="ECO:0000256" key="1">
    <source>
        <dbReference type="SAM" id="MobiDB-lite"/>
    </source>
</evidence>
<feature type="compositionally biased region" description="Low complexity" evidence="1">
    <location>
        <begin position="1"/>
        <end position="21"/>
    </location>
</feature>
<feature type="transmembrane region" description="Helical" evidence="2">
    <location>
        <begin position="210"/>
        <end position="235"/>
    </location>
</feature>